<dbReference type="InterPro" id="IPR039420">
    <property type="entry name" value="WalR-like"/>
</dbReference>
<dbReference type="AlphaFoldDB" id="A0AAJ4RCI0"/>
<evidence type="ECO:0000259" key="8">
    <source>
        <dbReference type="PROSITE" id="PS50110"/>
    </source>
</evidence>
<keyword evidence="13" id="KW-1185">Reference proteome</keyword>
<dbReference type="Proteomes" id="UP000298805">
    <property type="component" value="Chromosome"/>
</dbReference>
<keyword evidence="1 6" id="KW-0597">Phosphoprotein</keyword>
<dbReference type="InterPro" id="IPR036388">
    <property type="entry name" value="WH-like_DNA-bd_sf"/>
</dbReference>
<evidence type="ECO:0000256" key="4">
    <source>
        <dbReference type="ARBA" id="ARBA00023125"/>
    </source>
</evidence>
<sequence length="209" mass="24184">MLIAIIEDEEDLLELLEFNLQKEGYDVVGFLNSKRVKDFIQEENPDLLIVDRNLPFVEGTKFVKNLREEGYDIPVIFLTAKNSDENIIEGFEAGGDDYITKPFNMKELLMRVKAVLKRNHKFENIISYKNMKLNLDTKTLNIEDETIRLTPAEFNLLKLFFENPKRIVPKSEIADVLEIGEKSVNVAINRLNHKINILEAIRGVGYKLK</sequence>
<feature type="modified residue" description="4-aspartylphosphate" evidence="6">
    <location>
        <position position="51"/>
    </location>
</feature>
<keyword evidence="4 7" id="KW-0238">DNA-binding</keyword>
<dbReference type="SUPFAM" id="SSF46894">
    <property type="entry name" value="C-terminal effector domain of the bipartite response regulators"/>
    <property type="match status" value="1"/>
</dbReference>
<dbReference type="Pfam" id="PF00072">
    <property type="entry name" value="Response_reg"/>
    <property type="match status" value="1"/>
</dbReference>
<evidence type="ECO:0000259" key="9">
    <source>
        <dbReference type="PROSITE" id="PS51755"/>
    </source>
</evidence>
<name>A0AAJ4RCI0_9BACT</name>
<feature type="domain" description="Response regulatory" evidence="8">
    <location>
        <begin position="2"/>
        <end position="116"/>
    </location>
</feature>
<evidence type="ECO:0000313" key="11">
    <source>
        <dbReference type="EMBL" id="ROR39941.1"/>
    </source>
</evidence>
<reference evidence="10" key="3">
    <citation type="submission" date="2019-06" db="EMBL/GenBank/DDBJ databases">
        <title>A comparative analysis of the Nautiliaceae.</title>
        <authorList>
            <person name="Grosche A."/>
            <person name="Smedile F."/>
            <person name="Vetriani C."/>
        </authorList>
    </citation>
    <scope>NUCLEOTIDE SEQUENCE</scope>
    <source>
        <strain evidence="10">TB6</strain>
    </source>
</reference>
<feature type="domain" description="OmpR/PhoB-type" evidence="9">
    <location>
        <begin position="123"/>
        <end position="209"/>
    </location>
</feature>
<evidence type="ECO:0000313" key="10">
    <source>
        <dbReference type="EMBL" id="QCI27881.1"/>
    </source>
</evidence>
<accession>A0AAJ4RCI0</accession>
<dbReference type="GO" id="GO:0006355">
    <property type="term" value="P:regulation of DNA-templated transcription"/>
    <property type="evidence" value="ECO:0007669"/>
    <property type="project" value="InterPro"/>
</dbReference>
<dbReference type="RefSeq" id="WP_123352326.1">
    <property type="nucleotide sequence ID" value="NZ_CP027432.2"/>
</dbReference>
<evidence type="ECO:0000313" key="12">
    <source>
        <dbReference type="Proteomes" id="UP000272781"/>
    </source>
</evidence>
<dbReference type="GO" id="GO:0032993">
    <property type="term" value="C:protein-DNA complex"/>
    <property type="evidence" value="ECO:0007669"/>
    <property type="project" value="TreeGrafter"/>
</dbReference>
<dbReference type="GO" id="GO:0000976">
    <property type="term" value="F:transcription cis-regulatory region binding"/>
    <property type="evidence" value="ECO:0007669"/>
    <property type="project" value="TreeGrafter"/>
</dbReference>
<feature type="DNA-binding region" description="OmpR/PhoB-type" evidence="7">
    <location>
        <begin position="123"/>
        <end position="209"/>
    </location>
</feature>
<dbReference type="PANTHER" id="PTHR48111:SF21">
    <property type="entry name" value="DNA-BINDING DUAL MASTER TRANSCRIPTIONAL REGULATOR RPAA"/>
    <property type="match status" value="1"/>
</dbReference>
<dbReference type="SMART" id="SM00448">
    <property type="entry name" value="REC"/>
    <property type="match status" value="1"/>
</dbReference>
<dbReference type="EMBL" id="CP027432">
    <property type="protein sequence ID" value="QCI27881.1"/>
    <property type="molecule type" value="Genomic_DNA"/>
</dbReference>
<dbReference type="Pfam" id="PF00486">
    <property type="entry name" value="Trans_reg_C"/>
    <property type="match status" value="1"/>
</dbReference>
<dbReference type="Gene3D" id="3.40.50.2300">
    <property type="match status" value="1"/>
</dbReference>
<dbReference type="CDD" id="cd00383">
    <property type="entry name" value="trans_reg_C"/>
    <property type="match status" value="1"/>
</dbReference>
<evidence type="ECO:0000256" key="7">
    <source>
        <dbReference type="PROSITE-ProRule" id="PRU01091"/>
    </source>
</evidence>
<reference evidence="11 12" key="2">
    <citation type="submission" date="2018-11" db="EMBL/GenBank/DDBJ databases">
        <title>Genomic Encyclopedia of Type Strains, Phase IV (KMG-IV): sequencing the most valuable type-strain genomes for metagenomic binning, comparative biology and taxonomic classification.</title>
        <authorList>
            <person name="Goeker M."/>
        </authorList>
    </citation>
    <scope>NUCLEOTIDE SEQUENCE [LARGE SCALE GENOMIC DNA]</scope>
    <source>
        <strain evidence="11 12">DSM 27783</strain>
    </source>
</reference>
<dbReference type="PROSITE" id="PS50110">
    <property type="entry name" value="RESPONSE_REGULATORY"/>
    <property type="match status" value="1"/>
</dbReference>
<evidence type="ECO:0000256" key="3">
    <source>
        <dbReference type="ARBA" id="ARBA00023015"/>
    </source>
</evidence>
<dbReference type="InterPro" id="IPR011006">
    <property type="entry name" value="CheY-like_superfamily"/>
</dbReference>
<keyword evidence="3" id="KW-0805">Transcription regulation</keyword>
<dbReference type="Gene3D" id="1.10.10.10">
    <property type="entry name" value="Winged helix-like DNA-binding domain superfamily/Winged helix DNA-binding domain"/>
    <property type="match status" value="1"/>
</dbReference>
<evidence type="ECO:0000256" key="5">
    <source>
        <dbReference type="ARBA" id="ARBA00023163"/>
    </source>
</evidence>
<dbReference type="GO" id="GO:0005829">
    <property type="term" value="C:cytosol"/>
    <property type="evidence" value="ECO:0007669"/>
    <property type="project" value="TreeGrafter"/>
</dbReference>
<protein>
    <submittedName>
        <fullName evidence="11">DNA-binding response OmpR family regulator</fullName>
    </submittedName>
    <submittedName>
        <fullName evidence="10">Response regulator transcription factor</fullName>
    </submittedName>
</protein>
<dbReference type="EMBL" id="RJVK01000002">
    <property type="protein sequence ID" value="ROR39941.1"/>
    <property type="molecule type" value="Genomic_DNA"/>
</dbReference>
<dbReference type="InterPro" id="IPR001789">
    <property type="entry name" value="Sig_transdc_resp-reg_receiver"/>
</dbReference>
<dbReference type="Proteomes" id="UP000272781">
    <property type="component" value="Unassembled WGS sequence"/>
</dbReference>
<evidence type="ECO:0000313" key="13">
    <source>
        <dbReference type="Proteomes" id="UP000298805"/>
    </source>
</evidence>
<evidence type="ECO:0000256" key="2">
    <source>
        <dbReference type="ARBA" id="ARBA00023012"/>
    </source>
</evidence>
<keyword evidence="2" id="KW-0902">Two-component regulatory system</keyword>
<keyword evidence="5" id="KW-0804">Transcription</keyword>
<dbReference type="GO" id="GO:0000156">
    <property type="term" value="F:phosphorelay response regulator activity"/>
    <property type="evidence" value="ECO:0007669"/>
    <property type="project" value="TreeGrafter"/>
</dbReference>
<dbReference type="InterPro" id="IPR016032">
    <property type="entry name" value="Sig_transdc_resp-reg_C-effctor"/>
</dbReference>
<dbReference type="PROSITE" id="PS51755">
    <property type="entry name" value="OMPR_PHOB"/>
    <property type="match status" value="1"/>
</dbReference>
<organism evidence="11 12">
    <name type="scientific">Caminibacter pacificus</name>
    <dbReference type="NCBI Taxonomy" id="1424653"/>
    <lineage>
        <taxon>Bacteria</taxon>
        <taxon>Pseudomonadati</taxon>
        <taxon>Campylobacterota</taxon>
        <taxon>Epsilonproteobacteria</taxon>
        <taxon>Nautiliales</taxon>
        <taxon>Nautiliaceae</taxon>
        <taxon>Caminibacter</taxon>
    </lineage>
</organism>
<evidence type="ECO:0000256" key="1">
    <source>
        <dbReference type="ARBA" id="ARBA00022553"/>
    </source>
</evidence>
<proteinExistence type="predicted"/>
<gene>
    <name evidence="10" type="ORF">C6V80_02540</name>
    <name evidence="11" type="ORF">EDC58_0920</name>
</gene>
<dbReference type="SMART" id="SM00862">
    <property type="entry name" value="Trans_reg_C"/>
    <property type="match status" value="1"/>
</dbReference>
<dbReference type="SUPFAM" id="SSF52172">
    <property type="entry name" value="CheY-like"/>
    <property type="match status" value="1"/>
</dbReference>
<dbReference type="Gene3D" id="6.10.250.690">
    <property type="match status" value="1"/>
</dbReference>
<dbReference type="InterPro" id="IPR001867">
    <property type="entry name" value="OmpR/PhoB-type_DNA-bd"/>
</dbReference>
<evidence type="ECO:0000256" key="6">
    <source>
        <dbReference type="PROSITE-ProRule" id="PRU00169"/>
    </source>
</evidence>
<reference evidence="13" key="1">
    <citation type="submission" date="2018-03" db="EMBL/GenBank/DDBJ databases">
        <title>A comparative analysis of the Nautiliaceae.</title>
        <authorList>
            <person name="Grosche A."/>
            <person name="Smedile F."/>
            <person name="Vetriani C."/>
        </authorList>
    </citation>
    <scope>NUCLEOTIDE SEQUENCE [LARGE SCALE GENOMIC DNA]</scope>
    <source>
        <strain evidence="13">TB6</strain>
    </source>
</reference>
<dbReference type="PANTHER" id="PTHR48111">
    <property type="entry name" value="REGULATOR OF RPOS"/>
    <property type="match status" value="1"/>
</dbReference>